<dbReference type="Gene3D" id="3.20.20.80">
    <property type="entry name" value="Glycosidases"/>
    <property type="match status" value="1"/>
</dbReference>
<keyword evidence="3" id="KW-1185">Reference proteome</keyword>
<keyword evidence="2" id="KW-0858">Xylan degradation</keyword>
<dbReference type="InterPro" id="IPR017853">
    <property type="entry name" value="GH"/>
</dbReference>
<evidence type="ECO:0000313" key="3">
    <source>
        <dbReference type="Proteomes" id="UP000002875"/>
    </source>
</evidence>
<keyword evidence="2" id="KW-0119">Carbohydrate metabolism</keyword>
<organism evidence="2 3">
    <name type="scientific">Emticicia oligotrophica (strain DSM 17448 / CIP 109782 / MTCC 6937 / GPTSA100-15)</name>
    <dbReference type="NCBI Taxonomy" id="929562"/>
    <lineage>
        <taxon>Bacteria</taxon>
        <taxon>Pseudomonadati</taxon>
        <taxon>Bacteroidota</taxon>
        <taxon>Cytophagia</taxon>
        <taxon>Cytophagales</taxon>
        <taxon>Leadbetterellaceae</taxon>
        <taxon>Emticicia</taxon>
    </lineage>
</organism>
<keyword evidence="2" id="KW-0378">Hydrolase</keyword>
<dbReference type="RefSeq" id="WP_015029079.1">
    <property type="nucleotide sequence ID" value="NC_018748.1"/>
</dbReference>
<dbReference type="Gene3D" id="2.60.40.1180">
    <property type="entry name" value="Golgi alpha-mannosidase II"/>
    <property type="match status" value="1"/>
</dbReference>
<dbReference type="PANTHER" id="PTHR42767">
    <property type="entry name" value="ENDO-BETA-1,6-GALACTANASE"/>
    <property type="match status" value="1"/>
</dbReference>
<accession>A0ABM5N1T3</accession>
<name>A0ABM5N1T3_EMTOG</name>
<proteinExistence type="predicted"/>
<dbReference type="PANTHER" id="PTHR42767:SF1">
    <property type="entry name" value="ENDO-BETA-1,6-GALACTANASE-LIKE DOMAIN-CONTAINING PROTEIN"/>
    <property type="match status" value="1"/>
</dbReference>
<gene>
    <name evidence="2" type="ordered locus">Emtol_2244</name>
</gene>
<evidence type="ECO:0000259" key="1">
    <source>
        <dbReference type="Pfam" id="PF14587"/>
    </source>
</evidence>
<dbReference type="InterPro" id="IPR013780">
    <property type="entry name" value="Glyco_hydro_b"/>
</dbReference>
<dbReference type="EMBL" id="CP002961">
    <property type="protein sequence ID" value="AFK03382.1"/>
    <property type="molecule type" value="Genomic_DNA"/>
</dbReference>
<dbReference type="InterPro" id="IPR039514">
    <property type="entry name" value="6GAL-like"/>
</dbReference>
<protein>
    <submittedName>
        <fullName evidence="2">Xylanase</fullName>
    </submittedName>
</protein>
<dbReference type="GO" id="GO:0016798">
    <property type="term" value="F:hydrolase activity, acting on glycosyl bonds"/>
    <property type="evidence" value="ECO:0007669"/>
    <property type="project" value="UniProtKB-KW"/>
</dbReference>
<dbReference type="Proteomes" id="UP000002875">
    <property type="component" value="Chromosome"/>
</dbReference>
<keyword evidence="2" id="KW-0624">Polysaccharide degradation</keyword>
<dbReference type="InterPro" id="IPR039743">
    <property type="entry name" value="6GAL/EXGAL"/>
</dbReference>
<dbReference type="GO" id="GO:0045493">
    <property type="term" value="P:xylan catabolic process"/>
    <property type="evidence" value="ECO:0007669"/>
    <property type="project" value="UniProtKB-KW"/>
</dbReference>
<dbReference type="SUPFAM" id="SSF51445">
    <property type="entry name" value="(Trans)glycosidases"/>
    <property type="match status" value="1"/>
</dbReference>
<feature type="domain" description="Endo-beta-1,6-galactanase-like" evidence="1">
    <location>
        <begin position="18"/>
        <end position="383"/>
    </location>
</feature>
<keyword evidence="2" id="KW-0326">Glycosidase</keyword>
<evidence type="ECO:0000313" key="2">
    <source>
        <dbReference type="EMBL" id="AFK03382.1"/>
    </source>
</evidence>
<reference evidence="2 3" key="1">
    <citation type="submission" date="2011-07" db="EMBL/GenBank/DDBJ databases">
        <title>The complete genome of chromosome of Emticicia oligotrophica DSM 17448.</title>
        <authorList>
            <consortium name="US DOE Joint Genome Institute (JGI-PGF)"/>
            <person name="Lucas S."/>
            <person name="Han J."/>
            <person name="Lapidus A."/>
            <person name="Bruce D."/>
            <person name="Goodwin L."/>
            <person name="Pitluck S."/>
            <person name="Peters L."/>
            <person name="Kyrpides N."/>
            <person name="Mavromatis K."/>
            <person name="Ivanova N."/>
            <person name="Ovchinnikova G."/>
            <person name="Teshima H."/>
            <person name="Detter J.C."/>
            <person name="Tapia R."/>
            <person name="Han C."/>
            <person name="Land M."/>
            <person name="Hauser L."/>
            <person name="Markowitz V."/>
            <person name="Cheng J.-F."/>
            <person name="Hugenholtz P."/>
            <person name="Woyke T."/>
            <person name="Wu D."/>
            <person name="Tindall B."/>
            <person name="Pomrenke H."/>
            <person name="Brambilla E."/>
            <person name="Klenk H.-P."/>
            <person name="Eisen J.A."/>
        </authorList>
    </citation>
    <scope>NUCLEOTIDE SEQUENCE [LARGE SCALE GENOMIC DNA]</scope>
    <source>
        <strain evidence="2 3">DSM 17448</strain>
    </source>
</reference>
<dbReference type="Pfam" id="PF14587">
    <property type="entry name" value="Glyco_hydr_30_2"/>
    <property type="match status" value="1"/>
</dbReference>
<sequence>MKKIFLILSLYAQITFAQKLNIDAQTTFQTMHSFGASDCWSIQMVGKNYPLAKREKIADLLFSKELDKNGNPKGIGLSMWRFNVGAGSTEQGIDSKITNEWRRAECFLENGQYNWNKQQGQQWFLEAAKRRGVDYTLGFLNSAPVSMTKNGLAIGSGKLGEWNFDKTKIDNFTDFLTKVSEKFKFDYISPFNEPQWDWGPKSKSGFGSQEGTPINNDDLAWAVRKLNLKLNESKLKTKIVLTEGAQIDYLYKSNTNRSSFGQDNQIEDFFLETSKNYLGNLNSVEKIICGHSYFTTSPTKELISKRQELSAKIQQQKINYWQSEYCVLGDNAGEIEGGGQDLSMKTALYVAKVIHADLVYANASAWHWWLSVSANDYKDGLIYVSNNGVKDENDSNKFDGEVYESKLLWALGNFSRFIRPQMQRIKVEIENKDLMVSGFKNDKQMIIVVVNASQNQQIELPNLPKNRKIDAYITSKDKNLAHSQLKDKTIEIPAESVVTLVMNL</sequence>